<dbReference type="GO" id="GO:0016192">
    <property type="term" value="P:vesicle-mediated transport"/>
    <property type="evidence" value="ECO:0007669"/>
    <property type="project" value="TreeGrafter"/>
</dbReference>
<evidence type="ECO:0000256" key="2">
    <source>
        <dbReference type="ARBA" id="ARBA00005467"/>
    </source>
</evidence>
<dbReference type="AlphaFoldDB" id="A0A0M0K0Q4"/>
<dbReference type="GO" id="GO:0000139">
    <property type="term" value="C:Golgi membrane"/>
    <property type="evidence" value="ECO:0007669"/>
    <property type="project" value="TreeGrafter"/>
</dbReference>
<feature type="transmembrane region" description="Helical" evidence="6">
    <location>
        <begin position="31"/>
        <end position="54"/>
    </location>
</feature>
<dbReference type="Proteomes" id="UP000037460">
    <property type="component" value="Unassembled WGS sequence"/>
</dbReference>
<keyword evidence="3 6" id="KW-0812">Transmembrane</keyword>
<reference evidence="8" key="1">
    <citation type="journal article" date="2015" name="PLoS Genet.">
        <title>Genome Sequence and Transcriptome Analyses of Chrysochromulina tobin: Metabolic Tools for Enhanced Algal Fitness in the Prominent Order Prymnesiales (Haptophyceae).</title>
        <authorList>
            <person name="Hovde B.T."/>
            <person name="Deodato C.R."/>
            <person name="Hunsperger H.M."/>
            <person name="Ryken S.A."/>
            <person name="Yost W."/>
            <person name="Jha R.K."/>
            <person name="Patterson J."/>
            <person name="Monnat R.J. Jr."/>
            <person name="Barlow S.B."/>
            <person name="Starkenburg S.R."/>
            <person name="Cattolico R.A."/>
        </authorList>
    </citation>
    <scope>NUCLEOTIDE SEQUENCE</scope>
    <source>
        <strain evidence="8">CCMP291</strain>
    </source>
</reference>
<dbReference type="InterPro" id="IPR008564">
    <property type="entry name" value="TVP23-like"/>
</dbReference>
<comment type="similarity">
    <text evidence="2 6">Belongs to the TVP23 family.</text>
</comment>
<evidence type="ECO:0000256" key="4">
    <source>
        <dbReference type="ARBA" id="ARBA00022989"/>
    </source>
</evidence>
<evidence type="ECO:0000256" key="5">
    <source>
        <dbReference type="ARBA" id="ARBA00023136"/>
    </source>
</evidence>
<organism evidence="7 8">
    <name type="scientific">Chrysochromulina tobinii</name>
    <dbReference type="NCBI Taxonomy" id="1460289"/>
    <lineage>
        <taxon>Eukaryota</taxon>
        <taxon>Haptista</taxon>
        <taxon>Haptophyta</taxon>
        <taxon>Prymnesiophyceae</taxon>
        <taxon>Prymnesiales</taxon>
        <taxon>Chrysochromulinaceae</taxon>
        <taxon>Chrysochromulina</taxon>
    </lineage>
</organism>
<keyword evidence="4 6" id="KW-1133">Transmembrane helix</keyword>
<sequence>MSFSGSGFGGGPEADEASSMLGKAKDFAKGLSFPLTAFFHLLFKTLALFVYMFGTWFTSSFVNIFIACILLLAFDFWTVKNVSGRLMVGLRWWSEVQPDGSSMWKYEAREQGLTSTSLDITIFWVGLFAPGVIWALLGLFSLMRLNFEWLLLILTALSLSGANIVGYVRCKRDASSKLAAGLQWASARSGTGGIVGRALQSYAGSGPRVPRVLRRQQCASAGKGRVHVRERAHRGGNLYS</sequence>
<name>A0A0M0K0Q4_9EUKA</name>
<evidence type="ECO:0000313" key="7">
    <source>
        <dbReference type="EMBL" id="KOO31948.1"/>
    </source>
</evidence>
<protein>
    <recommendedName>
        <fullName evidence="6">Golgi apparatus membrane protein TVP23 homolog</fullName>
    </recommendedName>
</protein>
<feature type="transmembrane region" description="Helical" evidence="6">
    <location>
        <begin position="122"/>
        <end position="143"/>
    </location>
</feature>
<feature type="transmembrane region" description="Helical" evidence="6">
    <location>
        <begin position="60"/>
        <end position="79"/>
    </location>
</feature>
<dbReference type="GO" id="GO:0009306">
    <property type="term" value="P:protein secretion"/>
    <property type="evidence" value="ECO:0007669"/>
    <property type="project" value="TreeGrafter"/>
</dbReference>
<dbReference type="Pfam" id="PF05832">
    <property type="entry name" value="DUF846"/>
    <property type="match status" value="1"/>
</dbReference>
<evidence type="ECO:0000313" key="8">
    <source>
        <dbReference type="Proteomes" id="UP000037460"/>
    </source>
</evidence>
<proteinExistence type="inferred from homology"/>
<accession>A0A0M0K0Q4</accession>
<keyword evidence="8" id="KW-1185">Reference proteome</keyword>
<comment type="subcellular location">
    <subcellularLocation>
        <location evidence="1 6">Membrane</location>
        <topology evidence="1 6">Multi-pass membrane protein</topology>
    </subcellularLocation>
</comment>
<feature type="transmembrane region" description="Helical" evidence="6">
    <location>
        <begin position="149"/>
        <end position="168"/>
    </location>
</feature>
<dbReference type="PANTHER" id="PTHR13019:SF7">
    <property type="entry name" value="GOLGI APPARATUS MEMBRANE PROTEIN TVP23"/>
    <property type="match status" value="1"/>
</dbReference>
<dbReference type="PANTHER" id="PTHR13019">
    <property type="entry name" value="GOLGI APPARATUS MEMBRANE PROTEIN TVP23"/>
    <property type="match status" value="1"/>
</dbReference>
<comment type="caution">
    <text evidence="7">The sequence shown here is derived from an EMBL/GenBank/DDBJ whole genome shotgun (WGS) entry which is preliminary data.</text>
</comment>
<evidence type="ECO:0000256" key="3">
    <source>
        <dbReference type="ARBA" id="ARBA00022692"/>
    </source>
</evidence>
<keyword evidence="5 6" id="KW-0472">Membrane</keyword>
<dbReference type="OrthoDB" id="2151161at2759"/>
<dbReference type="EMBL" id="JWZX01001887">
    <property type="protein sequence ID" value="KOO31948.1"/>
    <property type="molecule type" value="Genomic_DNA"/>
</dbReference>
<evidence type="ECO:0000256" key="1">
    <source>
        <dbReference type="ARBA" id="ARBA00004141"/>
    </source>
</evidence>
<gene>
    <name evidence="7" type="ORF">Ctob_014005</name>
</gene>
<evidence type="ECO:0000256" key="6">
    <source>
        <dbReference type="RuleBase" id="RU361206"/>
    </source>
</evidence>